<evidence type="ECO:0000313" key="2">
    <source>
        <dbReference type="EMBL" id="KAL2785819.1"/>
    </source>
</evidence>
<feature type="signal peptide" evidence="1">
    <location>
        <begin position="1"/>
        <end position="26"/>
    </location>
</feature>
<gene>
    <name evidence="2" type="ORF">BJX66DRAFT_314118</name>
</gene>
<keyword evidence="1" id="KW-0732">Signal</keyword>
<dbReference type="EMBL" id="JBFTWV010000133">
    <property type="protein sequence ID" value="KAL2785819.1"/>
    <property type="molecule type" value="Genomic_DNA"/>
</dbReference>
<comment type="caution">
    <text evidence="2">The sequence shown here is derived from an EMBL/GenBank/DDBJ whole genome shotgun (WGS) entry which is preliminary data.</text>
</comment>
<dbReference type="Proteomes" id="UP001610563">
    <property type="component" value="Unassembled WGS sequence"/>
</dbReference>
<evidence type="ECO:0000313" key="3">
    <source>
        <dbReference type="Proteomes" id="UP001610563"/>
    </source>
</evidence>
<dbReference type="SUPFAM" id="SSF55486">
    <property type="entry name" value="Metalloproteases ('zincins'), catalytic domain"/>
    <property type="match status" value="1"/>
</dbReference>
<keyword evidence="3" id="KW-1185">Reference proteome</keyword>
<sequence>MRNILAKTTSTAFALALSLQSTGVLAELDKPIMDPAVPFDQMDTNLYNHLKSTPSTYEAWEYGYLPARCHDVAESWENKSPYDMEVYNVLYEDCDTPWVICRHKDSPMSIEKMIDNFGRLPVRLRNLVRVQLAFPARSEGQLLAYAFSDLGDIVFTGDMYPYIRFWFHEIGHIRDANVNASAGDYSASDAWLTEYDKDEYICDAYAKTNNAENFAQEVVVAGYDKIVPGGIAGLVPNYEDIYNQFVNVQEVMGDELCPGGTCDRLFEDDHIVCMGPDAGCVTERDHIAARDVRLASRGEEQPHICDFGL</sequence>
<organism evidence="2 3">
    <name type="scientific">Aspergillus keveii</name>
    <dbReference type="NCBI Taxonomy" id="714993"/>
    <lineage>
        <taxon>Eukaryota</taxon>
        <taxon>Fungi</taxon>
        <taxon>Dikarya</taxon>
        <taxon>Ascomycota</taxon>
        <taxon>Pezizomycotina</taxon>
        <taxon>Eurotiomycetes</taxon>
        <taxon>Eurotiomycetidae</taxon>
        <taxon>Eurotiales</taxon>
        <taxon>Aspergillaceae</taxon>
        <taxon>Aspergillus</taxon>
        <taxon>Aspergillus subgen. Nidulantes</taxon>
    </lineage>
</organism>
<protein>
    <recommendedName>
        <fullName evidence="4">Conidiation-specific protein 13</fullName>
    </recommendedName>
</protein>
<reference evidence="2 3" key="1">
    <citation type="submission" date="2024-07" db="EMBL/GenBank/DDBJ databases">
        <title>Section-level genome sequencing and comparative genomics of Aspergillus sections Usti and Cavernicolus.</title>
        <authorList>
            <consortium name="Lawrence Berkeley National Laboratory"/>
            <person name="Nybo J.L."/>
            <person name="Vesth T.C."/>
            <person name="Theobald S."/>
            <person name="Frisvad J.C."/>
            <person name="Larsen T.O."/>
            <person name="Kjaerboelling I."/>
            <person name="Rothschild-Mancinelli K."/>
            <person name="Lyhne E.K."/>
            <person name="Kogle M.E."/>
            <person name="Barry K."/>
            <person name="Clum A."/>
            <person name="Na H."/>
            <person name="Ledsgaard L."/>
            <person name="Lin J."/>
            <person name="Lipzen A."/>
            <person name="Kuo A."/>
            <person name="Riley R."/>
            <person name="Mondo S."/>
            <person name="Labutti K."/>
            <person name="Haridas S."/>
            <person name="Pangalinan J."/>
            <person name="Salamov A.A."/>
            <person name="Simmons B.A."/>
            <person name="Magnuson J.K."/>
            <person name="Chen J."/>
            <person name="Drula E."/>
            <person name="Henrissat B."/>
            <person name="Wiebenga A."/>
            <person name="Lubbers R.J."/>
            <person name="Gomes A.C."/>
            <person name="Makela M.R."/>
            <person name="Stajich J."/>
            <person name="Grigoriev I.V."/>
            <person name="Mortensen U.H."/>
            <person name="De Vries R.P."/>
            <person name="Baker S.E."/>
            <person name="Andersen M.R."/>
        </authorList>
    </citation>
    <scope>NUCLEOTIDE SEQUENCE [LARGE SCALE GENOMIC DNA]</scope>
    <source>
        <strain evidence="2 3">CBS 209.92</strain>
    </source>
</reference>
<proteinExistence type="predicted"/>
<evidence type="ECO:0000256" key="1">
    <source>
        <dbReference type="SAM" id="SignalP"/>
    </source>
</evidence>
<feature type="chain" id="PRO_5047129355" description="Conidiation-specific protein 13" evidence="1">
    <location>
        <begin position="27"/>
        <end position="309"/>
    </location>
</feature>
<name>A0ABR4FRH4_9EURO</name>
<accession>A0ABR4FRH4</accession>
<evidence type="ECO:0008006" key="4">
    <source>
        <dbReference type="Google" id="ProtNLM"/>
    </source>
</evidence>